<dbReference type="Pfam" id="PF00673">
    <property type="entry name" value="Ribosomal_L5_C"/>
    <property type="match status" value="1"/>
</dbReference>
<dbReference type="GO" id="GO:0003735">
    <property type="term" value="F:structural constituent of ribosome"/>
    <property type="evidence" value="ECO:0007669"/>
    <property type="project" value="InterPro"/>
</dbReference>
<accession>A0A1F5H017</accession>
<sequence>MNKISKKYYKDEVSPKLKEEFKIKNDLSLPFLEKIVLNASVVDSFSDKAVLEKVKNQMADISGQMPKITLAKKSISSFKLKQNDPIGVMVTLRGKKSWNFLESFISLVAPRMRDFRGMPDDKFDEKGNYSFGVAEQILFPQIDYSKIDKPRGLVVTLVIQKSDKQKSKRMLELLGLPFRKENI</sequence>
<dbReference type="AlphaFoldDB" id="A0A1F5H017"/>
<name>A0A1F5H017_9BACT</name>
<evidence type="ECO:0000313" key="9">
    <source>
        <dbReference type="EMBL" id="OGD97415.1"/>
    </source>
</evidence>
<dbReference type="InterPro" id="IPR020930">
    <property type="entry name" value="Ribosomal_uL5_bac-type"/>
</dbReference>
<dbReference type="InterPro" id="IPR022803">
    <property type="entry name" value="Ribosomal_uL5_dom_sf"/>
</dbReference>
<comment type="caution">
    <text evidence="9">The sequence shown here is derived from an EMBL/GenBank/DDBJ whole genome shotgun (WGS) entry which is preliminary data.</text>
</comment>
<dbReference type="GO" id="GO:0019843">
    <property type="term" value="F:rRNA binding"/>
    <property type="evidence" value="ECO:0007669"/>
    <property type="project" value="UniProtKB-UniRule"/>
</dbReference>
<evidence type="ECO:0000256" key="1">
    <source>
        <dbReference type="ARBA" id="ARBA00008553"/>
    </source>
</evidence>
<keyword evidence="5" id="KW-0694">RNA-binding</keyword>
<evidence type="ECO:0000259" key="7">
    <source>
        <dbReference type="Pfam" id="PF00281"/>
    </source>
</evidence>
<dbReference type="SUPFAM" id="SSF55282">
    <property type="entry name" value="RL5-like"/>
    <property type="match status" value="1"/>
</dbReference>
<keyword evidence="5" id="KW-0820">tRNA-binding</keyword>
<dbReference type="NCBIfam" id="NF000585">
    <property type="entry name" value="PRK00010.1"/>
    <property type="match status" value="1"/>
</dbReference>
<dbReference type="InterPro" id="IPR031310">
    <property type="entry name" value="Ribosomal_uL5_N"/>
</dbReference>
<dbReference type="InterPro" id="IPR002132">
    <property type="entry name" value="Ribosomal_uL5"/>
</dbReference>
<dbReference type="GO" id="GO:0000049">
    <property type="term" value="F:tRNA binding"/>
    <property type="evidence" value="ECO:0007669"/>
    <property type="project" value="UniProtKB-UniRule"/>
</dbReference>
<dbReference type="GO" id="GO:0006412">
    <property type="term" value="P:translation"/>
    <property type="evidence" value="ECO:0007669"/>
    <property type="project" value="UniProtKB-UniRule"/>
</dbReference>
<feature type="domain" description="Large ribosomal subunit protein uL5 N-terminal" evidence="7">
    <location>
        <begin position="29"/>
        <end position="81"/>
    </location>
</feature>
<keyword evidence="3 5" id="KW-0687">Ribonucleoprotein</keyword>
<keyword evidence="2 5" id="KW-0689">Ribosomal protein</keyword>
<dbReference type="FunFam" id="3.30.1440.10:FF:000001">
    <property type="entry name" value="50S ribosomal protein L5"/>
    <property type="match status" value="1"/>
</dbReference>
<evidence type="ECO:0000313" key="10">
    <source>
        <dbReference type="Proteomes" id="UP000176740"/>
    </source>
</evidence>
<dbReference type="STRING" id="1797725.A3A49_00305"/>
<dbReference type="PIRSF" id="PIRSF002161">
    <property type="entry name" value="Ribosomal_L5"/>
    <property type="match status" value="1"/>
</dbReference>
<evidence type="ECO:0000256" key="3">
    <source>
        <dbReference type="ARBA" id="ARBA00023274"/>
    </source>
</evidence>
<evidence type="ECO:0000256" key="4">
    <source>
        <dbReference type="ARBA" id="ARBA00035245"/>
    </source>
</evidence>
<dbReference type="PANTHER" id="PTHR11994">
    <property type="entry name" value="60S RIBOSOMAL PROTEIN L11-RELATED"/>
    <property type="match status" value="1"/>
</dbReference>
<dbReference type="Gene3D" id="3.30.1440.10">
    <property type="match status" value="1"/>
</dbReference>
<dbReference type="Proteomes" id="UP000176740">
    <property type="component" value="Unassembled WGS sequence"/>
</dbReference>
<feature type="domain" description="Large ribosomal subunit protein uL5 C-terminal" evidence="8">
    <location>
        <begin position="85"/>
        <end position="178"/>
    </location>
</feature>
<dbReference type="HAMAP" id="MF_01333_B">
    <property type="entry name" value="Ribosomal_uL5_B"/>
    <property type="match status" value="1"/>
</dbReference>
<organism evidence="9 10">
    <name type="scientific">Candidatus Curtissbacteria bacterium RIFCSPLOWO2_01_FULL_38_11b</name>
    <dbReference type="NCBI Taxonomy" id="1797725"/>
    <lineage>
        <taxon>Bacteria</taxon>
        <taxon>Candidatus Curtissiibacteriota</taxon>
    </lineage>
</organism>
<comment type="function">
    <text evidence="5">This is 1 of the proteins that bind and probably mediate the attachment of the 5S RNA into the large ribosomal subunit, where it forms part of the central protuberance. In the 70S ribosome it contacts protein S13 of the 30S subunit (bridge B1b), connecting the 2 subunits; this bridge is implicated in subunit movement. Contacts the P site tRNA; the 5S rRNA and some of its associated proteins might help stabilize positioning of ribosome-bound tRNAs.</text>
</comment>
<comment type="subunit">
    <text evidence="5">Part of the 50S ribosomal subunit; part of the 5S rRNA/L5/L18/L25 subcomplex. Contacts the 5S rRNA and the P site tRNA. Forms a bridge to the 30S subunit in the 70S ribosome.</text>
</comment>
<dbReference type="EMBL" id="MFBO01000032">
    <property type="protein sequence ID" value="OGD97415.1"/>
    <property type="molecule type" value="Genomic_DNA"/>
</dbReference>
<keyword evidence="5" id="KW-0699">rRNA-binding</keyword>
<protein>
    <recommendedName>
        <fullName evidence="4 5">Large ribosomal subunit protein uL5</fullName>
    </recommendedName>
</protein>
<evidence type="ECO:0000259" key="8">
    <source>
        <dbReference type="Pfam" id="PF00673"/>
    </source>
</evidence>
<reference evidence="9 10" key="1">
    <citation type="journal article" date="2016" name="Nat. Commun.">
        <title>Thousands of microbial genomes shed light on interconnected biogeochemical processes in an aquifer system.</title>
        <authorList>
            <person name="Anantharaman K."/>
            <person name="Brown C.T."/>
            <person name="Hug L.A."/>
            <person name="Sharon I."/>
            <person name="Castelle C.J."/>
            <person name="Probst A.J."/>
            <person name="Thomas B.C."/>
            <person name="Singh A."/>
            <person name="Wilkins M.J."/>
            <person name="Karaoz U."/>
            <person name="Brodie E.L."/>
            <person name="Williams K.H."/>
            <person name="Hubbard S.S."/>
            <person name="Banfield J.F."/>
        </authorList>
    </citation>
    <scope>NUCLEOTIDE SEQUENCE [LARGE SCALE GENOMIC DNA]</scope>
</reference>
<dbReference type="GO" id="GO:0005840">
    <property type="term" value="C:ribosome"/>
    <property type="evidence" value="ECO:0007669"/>
    <property type="project" value="UniProtKB-KW"/>
</dbReference>
<dbReference type="Pfam" id="PF00281">
    <property type="entry name" value="Ribosomal_L5"/>
    <property type="match status" value="1"/>
</dbReference>
<dbReference type="InterPro" id="IPR031309">
    <property type="entry name" value="Ribosomal_uL5_C"/>
</dbReference>
<proteinExistence type="inferred from homology"/>
<evidence type="ECO:0000256" key="5">
    <source>
        <dbReference type="HAMAP-Rule" id="MF_01333"/>
    </source>
</evidence>
<evidence type="ECO:0000256" key="2">
    <source>
        <dbReference type="ARBA" id="ARBA00022980"/>
    </source>
</evidence>
<evidence type="ECO:0000256" key="6">
    <source>
        <dbReference type="RuleBase" id="RU003930"/>
    </source>
</evidence>
<gene>
    <name evidence="5" type="primary">rplE</name>
    <name evidence="9" type="ORF">A3A49_00305</name>
</gene>
<comment type="similarity">
    <text evidence="1 5 6">Belongs to the universal ribosomal protein uL5 family.</text>
</comment>
<dbReference type="GO" id="GO:1990904">
    <property type="term" value="C:ribonucleoprotein complex"/>
    <property type="evidence" value="ECO:0007669"/>
    <property type="project" value="UniProtKB-KW"/>
</dbReference>